<dbReference type="InterPro" id="IPR003593">
    <property type="entry name" value="AAA+_ATPase"/>
</dbReference>
<dbReference type="InterPro" id="IPR027417">
    <property type="entry name" value="P-loop_NTPase"/>
</dbReference>
<dbReference type="GO" id="GO:0005524">
    <property type="term" value="F:ATP binding"/>
    <property type="evidence" value="ECO:0007669"/>
    <property type="project" value="UniProtKB-KW"/>
</dbReference>
<name>A0A1G6H8P4_9ACTN</name>
<dbReference type="InterPro" id="IPR008995">
    <property type="entry name" value="Mo/tungstate-bd_C_term_dom"/>
</dbReference>
<reference evidence="10 11" key="1">
    <citation type="submission" date="2016-06" db="EMBL/GenBank/DDBJ databases">
        <authorList>
            <person name="Olsen C.W."/>
            <person name="Carey S."/>
            <person name="Hinshaw L."/>
            <person name="Karasin A.I."/>
        </authorList>
    </citation>
    <scope>NUCLEOTIDE SEQUENCE [LARGE SCALE GENOMIC DNA]</scope>
    <source>
        <strain evidence="10 11">LZ-22</strain>
    </source>
</reference>
<dbReference type="InterPro" id="IPR005116">
    <property type="entry name" value="Transp-assoc_OB_typ1"/>
</dbReference>
<keyword evidence="7" id="KW-0406">Ion transport</keyword>
<feature type="domain" description="ABC transporter" evidence="9">
    <location>
        <begin position="4"/>
        <end position="227"/>
    </location>
</feature>
<gene>
    <name evidence="10" type="ORF">GA0111570_107138</name>
</gene>
<keyword evidence="11" id="KW-1185">Reference proteome</keyword>
<dbReference type="Pfam" id="PF00005">
    <property type="entry name" value="ABC_tran"/>
    <property type="match status" value="1"/>
</dbReference>
<dbReference type="InterPro" id="IPR017871">
    <property type="entry name" value="ABC_transporter-like_CS"/>
</dbReference>
<dbReference type="CDD" id="cd03259">
    <property type="entry name" value="ABC_Carb_Solutes_like"/>
    <property type="match status" value="1"/>
</dbReference>
<dbReference type="InterPro" id="IPR050093">
    <property type="entry name" value="ABC_SmlMolc_Importer"/>
</dbReference>
<proteinExistence type="predicted"/>
<dbReference type="SMART" id="SM00382">
    <property type="entry name" value="AAA"/>
    <property type="match status" value="1"/>
</dbReference>
<keyword evidence="8" id="KW-0472">Membrane</keyword>
<evidence type="ECO:0000256" key="8">
    <source>
        <dbReference type="ARBA" id="ARBA00023136"/>
    </source>
</evidence>
<sequence>MADVRIDVALAPRHLQVTLDVPDGQVVAVLGPNGAGKSTLLALLSGTLAPTAGSVAIGGRDVTGLPAHRRRVALLSQDALLFPHLSVLDNVAFAPRAAGVRRAHSEERAREWLEAVDAGQFADRRPGQLSGGQAQRVAIARALAADPEVLLLDEPFAALDVAVAPQLRALLRRVLAGRTALVVTHDLVDVVTLADRAVVLEAGRVVEDRPVRELVESPRSRFAAHLAGRVLLEGTLAGELDADAGGEVHRGDAVVIATALGPVAGLWQDDTAAGPGATALALVDPAAVSLHREAPHGSPRNCWPVEVAGMEPLGGQLRVIAHGVGSYGAVAQGPAGGVAPTVTAVRDGVSRGEAYVPEGGRSVRLAADITPAAAADLAVAPGRRLWFVVKAQQVRVYAGH</sequence>
<evidence type="ECO:0000256" key="1">
    <source>
        <dbReference type="ARBA" id="ARBA00022448"/>
    </source>
</evidence>
<dbReference type="GO" id="GO:0016020">
    <property type="term" value="C:membrane"/>
    <property type="evidence" value="ECO:0007669"/>
    <property type="project" value="InterPro"/>
</dbReference>
<dbReference type="OrthoDB" id="3180400at2"/>
<dbReference type="EMBL" id="FMYF01000007">
    <property type="protein sequence ID" value="SDB90657.1"/>
    <property type="molecule type" value="Genomic_DNA"/>
</dbReference>
<keyword evidence="5 10" id="KW-0067">ATP-binding</keyword>
<dbReference type="PANTHER" id="PTHR42781">
    <property type="entry name" value="SPERMIDINE/PUTRESCINE IMPORT ATP-BINDING PROTEIN POTA"/>
    <property type="match status" value="1"/>
</dbReference>
<dbReference type="Gene3D" id="3.40.50.300">
    <property type="entry name" value="P-loop containing nucleotide triphosphate hydrolases"/>
    <property type="match status" value="1"/>
</dbReference>
<evidence type="ECO:0000256" key="3">
    <source>
        <dbReference type="ARBA" id="ARBA00022496"/>
    </source>
</evidence>
<dbReference type="Proteomes" id="UP000199086">
    <property type="component" value="Unassembled WGS sequence"/>
</dbReference>
<evidence type="ECO:0000256" key="2">
    <source>
        <dbReference type="ARBA" id="ARBA00022475"/>
    </source>
</evidence>
<dbReference type="InterPro" id="IPR003439">
    <property type="entry name" value="ABC_transporter-like_ATP-bd"/>
</dbReference>
<dbReference type="PROSITE" id="PS00211">
    <property type="entry name" value="ABC_TRANSPORTER_1"/>
    <property type="match status" value="1"/>
</dbReference>
<protein>
    <submittedName>
        <fullName evidence="10">Molybdate transport system ATP-binding protein</fullName>
    </submittedName>
</protein>
<dbReference type="GO" id="GO:0015408">
    <property type="term" value="F:ABC-type ferric iron transporter activity"/>
    <property type="evidence" value="ECO:0007669"/>
    <property type="project" value="InterPro"/>
</dbReference>
<keyword evidence="6" id="KW-0408">Iron</keyword>
<dbReference type="SUPFAM" id="SSF52540">
    <property type="entry name" value="P-loop containing nucleoside triphosphate hydrolases"/>
    <property type="match status" value="1"/>
</dbReference>
<keyword evidence="2" id="KW-1003">Cell membrane</keyword>
<keyword evidence="4" id="KW-0547">Nucleotide-binding</keyword>
<keyword evidence="3" id="KW-0410">Iron transport</keyword>
<evidence type="ECO:0000256" key="4">
    <source>
        <dbReference type="ARBA" id="ARBA00022741"/>
    </source>
</evidence>
<dbReference type="PANTHER" id="PTHR42781:SF4">
    <property type="entry name" value="SPERMIDINE_PUTRESCINE IMPORT ATP-BINDING PROTEIN POTA"/>
    <property type="match status" value="1"/>
</dbReference>
<dbReference type="InterPro" id="IPR015853">
    <property type="entry name" value="ABC_transpr_FbpC"/>
</dbReference>
<dbReference type="STRING" id="1577474.GA0111570_107138"/>
<evidence type="ECO:0000313" key="10">
    <source>
        <dbReference type="EMBL" id="SDB90657.1"/>
    </source>
</evidence>
<evidence type="ECO:0000259" key="9">
    <source>
        <dbReference type="PROSITE" id="PS50893"/>
    </source>
</evidence>
<dbReference type="GO" id="GO:0016887">
    <property type="term" value="F:ATP hydrolysis activity"/>
    <property type="evidence" value="ECO:0007669"/>
    <property type="project" value="InterPro"/>
</dbReference>
<keyword evidence="1" id="KW-0813">Transport</keyword>
<dbReference type="RefSeq" id="WP_092611356.1">
    <property type="nucleotide sequence ID" value="NZ_FMYF01000007.1"/>
</dbReference>
<evidence type="ECO:0000313" key="11">
    <source>
        <dbReference type="Proteomes" id="UP000199086"/>
    </source>
</evidence>
<evidence type="ECO:0000256" key="5">
    <source>
        <dbReference type="ARBA" id="ARBA00022840"/>
    </source>
</evidence>
<dbReference type="Gene3D" id="2.40.50.100">
    <property type="match status" value="1"/>
</dbReference>
<dbReference type="SUPFAM" id="SSF50331">
    <property type="entry name" value="MOP-like"/>
    <property type="match status" value="2"/>
</dbReference>
<dbReference type="PROSITE" id="PS50893">
    <property type="entry name" value="ABC_TRANSPORTER_2"/>
    <property type="match status" value="1"/>
</dbReference>
<organism evidence="10 11">
    <name type="scientific">Raineyella antarctica</name>
    <dbReference type="NCBI Taxonomy" id="1577474"/>
    <lineage>
        <taxon>Bacteria</taxon>
        <taxon>Bacillati</taxon>
        <taxon>Actinomycetota</taxon>
        <taxon>Actinomycetes</taxon>
        <taxon>Propionibacteriales</taxon>
        <taxon>Propionibacteriaceae</taxon>
        <taxon>Raineyella</taxon>
    </lineage>
</organism>
<dbReference type="Pfam" id="PF03459">
    <property type="entry name" value="TOBE"/>
    <property type="match status" value="1"/>
</dbReference>
<evidence type="ECO:0000256" key="7">
    <source>
        <dbReference type="ARBA" id="ARBA00023065"/>
    </source>
</evidence>
<evidence type="ECO:0000256" key="6">
    <source>
        <dbReference type="ARBA" id="ARBA00023004"/>
    </source>
</evidence>
<dbReference type="AlphaFoldDB" id="A0A1G6H8P4"/>
<accession>A0A1G6H8P4</accession>